<protein>
    <submittedName>
        <fullName evidence="1">Uncharacterized protein</fullName>
    </submittedName>
</protein>
<gene>
    <name evidence="1" type="ORF">EIA08_29605</name>
</gene>
<evidence type="ECO:0000313" key="2">
    <source>
        <dbReference type="Proteomes" id="UP000271008"/>
    </source>
</evidence>
<reference evidence="1 2" key="1">
    <citation type="submission" date="2018-11" db="EMBL/GenBank/DDBJ databases">
        <title>Enterobacteriaceae from Patient.</title>
        <authorList>
            <person name="Shen C."/>
            <person name="Yang Y."/>
            <person name="Tian G."/>
        </authorList>
    </citation>
    <scope>NUCLEOTIDE SEQUENCE [LARGE SCALE GENOMIC DNA]</scope>
    <source>
        <strain evidence="1 2">GBGD28</strain>
    </source>
</reference>
<dbReference type="AlphaFoldDB" id="A0A3P1Y687"/>
<dbReference type="EMBL" id="RQTU01000336">
    <property type="protein sequence ID" value="RRD66592.1"/>
    <property type="molecule type" value="Genomic_DNA"/>
</dbReference>
<proteinExistence type="predicted"/>
<accession>A0A3P1Y687</accession>
<feature type="non-terminal residue" evidence="1">
    <location>
        <position position="61"/>
    </location>
</feature>
<dbReference type="Proteomes" id="UP000271008">
    <property type="component" value="Unassembled WGS sequence"/>
</dbReference>
<evidence type="ECO:0000313" key="1">
    <source>
        <dbReference type="EMBL" id="RRD66592.1"/>
    </source>
</evidence>
<sequence>MTYASPALRRNPQEVSEHFIKLVHARIAEVSGWKYIFERIPAFKDACAKAPSQAPCPFTGA</sequence>
<organism evidence="1 2">
    <name type="scientific">Escherichia coli</name>
    <dbReference type="NCBI Taxonomy" id="562"/>
    <lineage>
        <taxon>Bacteria</taxon>
        <taxon>Pseudomonadati</taxon>
        <taxon>Pseudomonadota</taxon>
        <taxon>Gammaproteobacteria</taxon>
        <taxon>Enterobacterales</taxon>
        <taxon>Enterobacteriaceae</taxon>
        <taxon>Escherichia</taxon>
    </lineage>
</organism>
<name>A0A3P1Y687_ECOLX</name>
<comment type="caution">
    <text evidence="1">The sequence shown here is derived from an EMBL/GenBank/DDBJ whole genome shotgun (WGS) entry which is preliminary data.</text>
</comment>